<organism evidence="1 2">
    <name type="scientific">Megasphaera elsdenii CAG:570</name>
    <dbReference type="NCBI Taxonomy" id="1263087"/>
    <lineage>
        <taxon>Bacteria</taxon>
        <taxon>Bacillati</taxon>
        <taxon>Bacillota</taxon>
        <taxon>Negativicutes</taxon>
        <taxon>Veillonellales</taxon>
        <taxon>Veillonellaceae</taxon>
        <taxon>Megasphaera</taxon>
    </lineage>
</organism>
<accession>R7MVA8</accession>
<comment type="caution">
    <text evidence="1">The sequence shown here is derived from an EMBL/GenBank/DDBJ whole genome shotgun (WGS) entry which is preliminary data.</text>
</comment>
<dbReference type="EMBL" id="CBKE010000212">
    <property type="protein sequence ID" value="CDF05124.1"/>
    <property type="molecule type" value="Genomic_DNA"/>
</dbReference>
<gene>
    <name evidence="1" type="ORF">BN715_00116</name>
</gene>
<proteinExistence type="predicted"/>
<protein>
    <submittedName>
        <fullName evidence="1">Uncharacterized protein</fullName>
    </submittedName>
</protein>
<reference evidence="1" key="1">
    <citation type="submission" date="2012-11" db="EMBL/GenBank/DDBJ databases">
        <title>Dependencies among metagenomic species, viruses, plasmids and units of genetic variation.</title>
        <authorList>
            <person name="Nielsen H.B."/>
            <person name="Almeida M."/>
            <person name="Juncker A.S."/>
            <person name="Rasmussen S."/>
            <person name="Li J."/>
            <person name="Sunagawa S."/>
            <person name="Plichta D."/>
            <person name="Gautier L."/>
            <person name="Le Chatelier E."/>
            <person name="Peletier E."/>
            <person name="Bonde I."/>
            <person name="Nielsen T."/>
            <person name="Manichanh C."/>
            <person name="Arumugam M."/>
            <person name="Batto J."/>
            <person name="Santos M.B.Q.D."/>
            <person name="Blom N."/>
            <person name="Borruel N."/>
            <person name="Burgdorf K.S."/>
            <person name="Boumezbeur F."/>
            <person name="Casellas F."/>
            <person name="Dore J."/>
            <person name="Guarner F."/>
            <person name="Hansen T."/>
            <person name="Hildebrand F."/>
            <person name="Kaas R.S."/>
            <person name="Kennedy S."/>
            <person name="Kristiansen K."/>
            <person name="Kultima J.R."/>
            <person name="Leonard P."/>
            <person name="Levenez F."/>
            <person name="Lund O."/>
            <person name="Moumen B."/>
            <person name="Le Paslier D."/>
            <person name="Pons N."/>
            <person name="Pedersen O."/>
            <person name="Prifti E."/>
            <person name="Qin J."/>
            <person name="Raes J."/>
            <person name="Tap J."/>
            <person name="Tims S."/>
            <person name="Ussery D.W."/>
            <person name="Yamada T."/>
            <person name="MetaHit consortium"/>
            <person name="Renault P."/>
            <person name="Sicheritz-Ponten T."/>
            <person name="Bork P."/>
            <person name="Wang J."/>
            <person name="Brunak S."/>
            <person name="Ehrlich S.D."/>
        </authorList>
    </citation>
    <scope>NUCLEOTIDE SEQUENCE [LARGE SCALE GENOMIC DNA]</scope>
</reference>
<dbReference type="AlphaFoldDB" id="R7MVA8"/>
<sequence length="185" mass="22089">MSIFSNYAYVFFVCEGKNEEAALLWIHENHKMGFAEENYSLDFMRTRGRKSWDKLRDQCFQFSYDGDVAVFYLLDSKREERENLRSKYTGREIPVIKILTPPEIEILLILANPATEHEWEKASRKNRQLKPSEFCKTYFNCNIKNGDNFIDKFGSFENFEQACRVYKSRHSGQFCIYDLLEREHE</sequence>
<evidence type="ECO:0000313" key="2">
    <source>
        <dbReference type="Proteomes" id="UP000017908"/>
    </source>
</evidence>
<name>R7MVA8_MEGEL</name>
<dbReference type="Proteomes" id="UP000017908">
    <property type="component" value="Unassembled WGS sequence"/>
</dbReference>
<evidence type="ECO:0000313" key="1">
    <source>
        <dbReference type="EMBL" id="CDF05124.1"/>
    </source>
</evidence>